<feature type="binding site" evidence="13">
    <location>
        <position position="358"/>
    </location>
    <ligand>
        <name>[4Fe-4S] cluster</name>
        <dbReference type="ChEBI" id="CHEBI:49883"/>
    </ligand>
</feature>
<evidence type="ECO:0000313" key="16">
    <source>
        <dbReference type="Proteomes" id="UP001302429"/>
    </source>
</evidence>
<feature type="binding site" evidence="13">
    <location>
        <position position="422"/>
    </location>
    <ligand>
        <name>[4Fe-4S] cluster</name>
        <dbReference type="ChEBI" id="CHEBI:49883"/>
    </ligand>
</feature>
<dbReference type="InterPro" id="IPR018136">
    <property type="entry name" value="Aconitase_4Fe-4S_BS"/>
</dbReference>
<dbReference type="InterPro" id="IPR015931">
    <property type="entry name" value="Acnase/IPM_dHydase_lsu_aba_1/3"/>
</dbReference>
<evidence type="ECO:0000256" key="3">
    <source>
        <dbReference type="ARBA" id="ARBA00004729"/>
    </source>
</evidence>
<dbReference type="Proteomes" id="UP001302429">
    <property type="component" value="Chromosome"/>
</dbReference>
<comment type="cofactor">
    <cofactor evidence="13">
        <name>[4Fe-4S] cluster</name>
        <dbReference type="ChEBI" id="CHEBI:49883"/>
    </cofactor>
    <text evidence="13">Binds 1 [4Fe-4S] cluster per subunit.</text>
</comment>
<dbReference type="GO" id="GO:0009098">
    <property type="term" value="P:L-leucine biosynthetic process"/>
    <property type="evidence" value="ECO:0007669"/>
    <property type="project" value="UniProtKB-UniRule"/>
</dbReference>
<dbReference type="Pfam" id="PF00330">
    <property type="entry name" value="Aconitase"/>
    <property type="match status" value="1"/>
</dbReference>
<dbReference type="InterPro" id="IPR033941">
    <property type="entry name" value="IPMI_cat"/>
</dbReference>
<dbReference type="EMBL" id="CP136594">
    <property type="protein sequence ID" value="WOE74640.1"/>
    <property type="molecule type" value="Genomic_DNA"/>
</dbReference>
<keyword evidence="8 13" id="KW-0479">Metal-binding</keyword>
<evidence type="ECO:0000256" key="1">
    <source>
        <dbReference type="ARBA" id="ARBA00000491"/>
    </source>
</evidence>
<comment type="function">
    <text evidence="2 13">Catalyzes the isomerization between 2-isopropylmalate and 3-isopropylmalate, via the formation of 2-isopropylmaleate.</text>
</comment>
<dbReference type="KEGG" id="acoa:RB602_12405"/>
<evidence type="ECO:0000256" key="9">
    <source>
        <dbReference type="ARBA" id="ARBA00023004"/>
    </source>
</evidence>
<evidence type="ECO:0000256" key="10">
    <source>
        <dbReference type="ARBA" id="ARBA00023014"/>
    </source>
</evidence>
<dbReference type="CDD" id="cd01583">
    <property type="entry name" value="IPMI"/>
    <property type="match status" value="1"/>
</dbReference>
<keyword evidence="7 13" id="KW-0028">Amino-acid biosynthesis</keyword>
<dbReference type="EC" id="4.2.1.33" evidence="13"/>
<proteinExistence type="inferred from homology"/>
<dbReference type="PRINTS" id="PR00415">
    <property type="entry name" value="ACONITASE"/>
</dbReference>
<evidence type="ECO:0000256" key="2">
    <source>
        <dbReference type="ARBA" id="ARBA00002695"/>
    </source>
</evidence>
<accession>A0AA97I0W8</accession>
<evidence type="ECO:0000256" key="6">
    <source>
        <dbReference type="ARBA" id="ARBA00022485"/>
    </source>
</evidence>
<dbReference type="InterPro" id="IPR004430">
    <property type="entry name" value="3-IsopropMal_deHydase_lsu"/>
</dbReference>
<feature type="domain" description="Aconitase/3-isopropylmalate dehydratase large subunit alpha/beta/alpha" evidence="14">
    <location>
        <begin position="12"/>
        <end position="469"/>
    </location>
</feature>
<dbReference type="SUPFAM" id="SSF53732">
    <property type="entry name" value="Aconitase iron-sulfur domain"/>
    <property type="match status" value="1"/>
</dbReference>
<dbReference type="NCBIfam" id="NF009116">
    <property type="entry name" value="PRK12466.1"/>
    <property type="match status" value="1"/>
</dbReference>
<keyword evidence="11 13" id="KW-0456">Lyase</keyword>
<evidence type="ECO:0000256" key="11">
    <source>
        <dbReference type="ARBA" id="ARBA00023239"/>
    </source>
</evidence>
<evidence type="ECO:0000256" key="4">
    <source>
        <dbReference type="ARBA" id="ARBA00011271"/>
    </source>
</evidence>
<evidence type="ECO:0000256" key="8">
    <source>
        <dbReference type="ARBA" id="ARBA00022723"/>
    </source>
</evidence>
<sequence length="479" mass="50713">MTENTPPKTLYEKIWDAHVVSERDDGTALIYIDRHLVHEVTSPQAFESLRQQGRKVRRPDLTLAVPDHNLPTTPRLAADGSRLPIADPQSAAQLAALENNVEAFEIPYFGATHRNQGIVHVVGPEQGFTLPGTTLVCGDSHTSAHGALGALAFGIGTSEVEHVLATQTLLLRRSATMEVRIEGDVPLGVTPKDLILHVIGTIGTNGATGHVIEYRGGAVERMSIEGRLTMANMSIEAGARAGLIAPDDTTFTYLRGRPMAPKGEQWDAACDYWRTLRSDEGAVFDKSVTINAADVEPSVTWGTSPEDVVGISGHVPTPESFGDAGKQAAAAKSLAYMGLEPGTAMTDIAIDHVFIGSCTNSRIEDLRAAAAVVGARKKADNVKSALIVPGSGLVKHQAEAEGLDLVFKNAGFEWREPGCSACLGMNPDKVPAGERCASTSNRNFEGRQGPGARTHLLSPAMAAAAAITGKLTDVRELAG</sequence>
<dbReference type="GO" id="GO:0003861">
    <property type="term" value="F:3-isopropylmalate dehydratase activity"/>
    <property type="evidence" value="ECO:0007669"/>
    <property type="project" value="UniProtKB-UniRule"/>
</dbReference>
<gene>
    <name evidence="13 15" type="primary">leuC</name>
    <name evidence="15" type="ORF">RB602_12405</name>
</gene>
<dbReference type="PROSITE" id="PS01244">
    <property type="entry name" value="ACONITASE_2"/>
    <property type="match status" value="1"/>
</dbReference>
<dbReference type="PROSITE" id="PS00450">
    <property type="entry name" value="ACONITASE_1"/>
    <property type="match status" value="1"/>
</dbReference>
<feature type="binding site" evidence="13">
    <location>
        <position position="419"/>
    </location>
    <ligand>
        <name>[4Fe-4S] cluster</name>
        <dbReference type="ChEBI" id="CHEBI:49883"/>
    </ligand>
</feature>
<keyword evidence="5 13" id="KW-0432">Leucine biosynthesis</keyword>
<dbReference type="PANTHER" id="PTHR43822">
    <property type="entry name" value="HOMOACONITASE, MITOCHONDRIAL-RELATED"/>
    <property type="match status" value="1"/>
</dbReference>
<dbReference type="AlphaFoldDB" id="A0AA97I0W8"/>
<dbReference type="FunFam" id="3.30.499.10:FF:000007">
    <property type="entry name" value="3-isopropylmalate dehydratase large subunit"/>
    <property type="match status" value="1"/>
</dbReference>
<evidence type="ECO:0000256" key="12">
    <source>
        <dbReference type="ARBA" id="ARBA00023304"/>
    </source>
</evidence>
<organism evidence="15 16">
    <name type="scientific">Alterisphingorhabdus coralli</name>
    <dbReference type="NCBI Taxonomy" id="3071408"/>
    <lineage>
        <taxon>Bacteria</taxon>
        <taxon>Pseudomonadati</taxon>
        <taxon>Pseudomonadota</taxon>
        <taxon>Alphaproteobacteria</taxon>
        <taxon>Sphingomonadales</taxon>
        <taxon>Sphingomonadaceae</taxon>
        <taxon>Alterisphingorhabdus (ex Yan et al. 2024)</taxon>
    </lineage>
</organism>
<evidence type="ECO:0000256" key="5">
    <source>
        <dbReference type="ARBA" id="ARBA00022430"/>
    </source>
</evidence>
<comment type="similarity">
    <text evidence="13">Belongs to the aconitase/IPM isomerase family. LeuC type 1 subfamily.</text>
</comment>
<dbReference type="NCBIfam" id="TIGR00170">
    <property type="entry name" value="leuC"/>
    <property type="match status" value="1"/>
</dbReference>
<keyword evidence="9 13" id="KW-0408">Iron</keyword>
<dbReference type="GO" id="GO:0046872">
    <property type="term" value="F:metal ion binding"/>
    <property type="evidence" value="ECO:0007669"/>
    <property type="project" value="UniProtKB-KW"/>
</dbReference>
<keyword evidence="6 13" id="KW-0004">4Fe-4S</keyword>
<reference evidence="15 16" key="1">
    <citation type="submission" date="2023-10" db="EMBL/GenBank/DDBJ databases">
        <title>Complete genome sequence of a Sphingomonadaceae bacterium.</title>
        <authorList>
            <person name="Yan C."/>
        </authorList>
    </citation>
    <scope>NUCLEOTIDE SEQUENCE [LARGE SCALE GENOMIC DNA]</scope>
    <source>
        <strain evidence="15 16">SCSIO 66989</strain>
    </source>
</reference>
<dbReference type="InterPro" id="IPR050067">
    <property type="entry name" value="IPM_dehydratase_rel_enz"/>
</dbReference>
<keyword evidence="12 13" id="KW-0100">Branched-chain amino acid biosynthesis</keyword>
<dbReference type="InterPro" id="IPR036008">
    <property type="entry name" value="Aconitase_4Fe-4S_dom"/>
</dbReference>
<dbReference type="Gene3D" id="3.30.499.10">
    <property type="entry name" value="Aconitase, domain 3"/>
    <property type="match status" value="2"/>
</dbReference>
<evidence type="ECO:0000259" key="14">
    <source>
        <dbReference type="Pfam" id="PF00330"/>
    </source>
</evidence>
<comment type="subunit">
    <text evidence="4 13">Heterodimer of LeuC and LeuD.</text>
</comment>
<evidence type="ECO:0000313" key="15">
    <source>
        <dbReference type="EMBL" id="WOE74640.1"/>
    </source>
</evidence>
<dbReference type="InterPro" id="IPR001030">
    <property type="entry name" value="Acoase/IPM_deHydtase_lsu_aba"/>
</dbReference>
<name>A0AA97I0W8_9SPHN</name>
<evidence type="ECO:0000256" key="13">
    <source>
        <dbReference type="HAMAP-Rule" id="MF_01026"/>
    </source>
</evidence>
<protein>
    <recommendedName>
        <fullName evidence="13">3-isopropylmalate dehydratase large subunit</fullName>
        <ecNumber evidence="13">4.2.1.33</ecNumber>
    </recommendedName>
    <alternativeName>
        <fullName evidence="13">Alpha-IPM isomerase</fullName>
        <shortName evidence="13">IPMI</shortName>
    </alternativeName>
    <alternativeName>
        <fullName evidence="13">Isopropylmalate isomerase</fullName>
    </alternativeName>
</protein>
<dbReference type="GO" id="GO:0051539">
    <property type="term" value="F:4 iron, 4 sulfur cluster binding"/>
    <property type="evidence" value="ECO:0007669"/>
    <property type="project" value="UniProtKB-KW"/>
</dbReference>
<keyword evidence="10 13" id="KW-0411">Iron-sulfur</keyword>
<keyword evidence="16" id="KW-1185">Reference proteome</keyword>
<dbReference type="NCBIfam" id="NF004016">
    <property type="entry name" value="PRK05478.1"/>
    <property type="match status" value="1"/>
</dbReference>
<dbReference type="RefSeq" id="WP_317080899.1">
    <property type="nucleotide sequence ID" value="NZ_CP136594.1"/>
</dbReference>
<dbReference type="HAMAP" id="MF_01026">
    <property type="entry name" value="LeuC_type1"/>
    <property type="match status" value="1"/>
</dbReference>
<evidence type="ECO:0000256" key="7">
    <source>
        <dbReference type="ARBA" id="ARBA00022605"/>
    </source>
</evidence>
<comment type="pathway">
    <text evidence="3 13">Amino-acid biosynthesis; L-leucine biosynthesis; L-leucine from 3-methyl-2-oxobutanoate: step 2/4.</text>
</comment>
<dbReference type="PANTHER" id="PTHR43822:SF9">
    <property type="entry name" value="3-ISOPROPYLMALATE DEHYDRATASE"/>
    <property type="match status" value="1"/>
</dbReference>
<comment type="catalytic activity">
    <reaction evidence="1 13">
        <text>(2R,3S)-3-isopropylmalate = (2S)-2-isopropylmalate</text>
        <dbReference type="Rhea" id="RHEA:32287"/>
        <dbReference type="ChEBI" id="CHEBI:1178"/>
        <dbReference type="ChEBI" id="CHEBI:35121"/>
        <dbReference type="EC" id="4.2.1.33"/>
    </reaction>
</comment>